<sequence>MQILCVGGDSTTLQEITCILKYDTGILFQNCSLSNIENAQYFSNDLPILILLDLETLGIANLKKILALIHDRICTIILADSSIDPKLLLNALDSGASDYLFKPINKSELLQLIKHRKEEERRADRIDNLLSNDRSVFDCG</sequence>
<dbReference type="Proteomes" id="UP000235653">
    <property type="component" value="Unassembled WGS sequence"/>
</dbReference>
<dbReference type="SUPFAM" id="SSF52172">
    <property type="entry name" value="CheY-like"/>
    <property type="match status" value="1"/>
</dbReference>
<protein>
    <recommendedName>
        <fullName evidence="2">Response regulatory domain-containing protein</fullName>
    </recommendedName>
</protein>
<dbReference type="Gene3D" id="3.40.50.2300">
    <property type="match status" value="1"/>
</dbReference>
<accession>A0A2P5P5L4</accession>
<evidence type="ECO:0000313" key="4">
    <source>
        <dbReference type="Proteomes" id="UP000235653"/>
    </source>
</evidence>
<dbReference type="GO" id="GO:0000160">
    <property type="term" value="P:phosphorelay signal transduction system"/>
    <property type="evidence" value="ECO:0007669"/>
    <property type="project" value="InterPro"/>
</dbReference>
<comment type="caution">
    <text evidence="3">The sequence shown here is derived from an EMBL/GenBank/DDBJ whole genome shotgun (WGS) entry which is preliminary data.</text>
</comment>
<feature type="modified residue" description="4-aspartylphosphate" evidence="1">
    <location>
        <position position="53"/>
    </location>
</feature>
<evidence type="ECO:0000313" key="3">
    <source>
        <dbReference type="EMBL" id="PPD57579.1"/>
    </source>
</evidence>
<dbReference type="InterPro" id="IPR001789">
    <property type="entry name" value="Sig_transdc_resp-reg_receiver"/>
</dbReference>
<feature type="domain" description="Response regulatory" evidence="2">
    <location>
        <begin position="2"/>
        <end position="117"/>
    </location>
</feature>
<proteinExistence type="predicted"/>
<gene>
    <name evidence="3" type="ORF">JP09_007465</name>
</gene>
<keyword evidence="4" id="KW-1185">Reference proteome</keyword>
<dbReference type="EMBL" id="JQAN02000011">
    <property type="protein sequence ID" value="PPD57579.1"/>
    <property type="molecule type" value="Genomic_DNA"/>
</dbReference>
<evidence type="ECO:0000259" key="2">
    <source>
        <dbReference type="PROSITE" id="PS50110"/>
    </source>
</evidence>
<evidence type="ECO:0000256" key="1">
    <source>
        <dbReference type="PROSITE-ProRule" id="PRU00169"/>
    </source>
</evidence>
<dbReference type="PROSITE" id="PS50110">
    <property type="entry name" value="RESPONSE_REGULATORY"/>
    <property type="match status" value="1"/>
</dbReference>
<reference evidence="3 4" key="1">
    <citation type="journal article" date="2017" name="ISME J.">
        <title>Grape pomace compost harbors organohalide-respiring Dehalogenimonas species with novel reductive dehalogenase genes.</title>
        <authorList>
            <person name="Yang Y."/>
            <person name="Higgins S.A."/>
            <person name="Yan J."/>
            <person name="Simsir B."/>
            <person name="Chourey K."/>
            <person name="Iyer R."/>
            <person name="Hettich R.L."/>
            <person name="Baldwin B."/>
            <person name="Ogles D.M."/>
            <person name="Loffler F.E."/>
        </authorList>
    </citation>
    <scope>NUCLEOTIDE SEQUENCE [LARGE SCALE GENOMIC DNA]</scope>
    <source>
        <strain evidence="3 4">GP</strain>
    </source>
</reference>
<keyword evidence="1" id="KW-0597">Phosphoprotein</keyword>
<organism evidence="3 4">
    <name type="scientific">Dehalogenimonas etheniformans</name>
    <dbReference type="NCBI Taxonomy" id="1536648"/>
    <lineage>
        <taxon>Bacteria</taxon>
        <taxon>Bacillati</taxon>
        <taxon>Chloroflexota</taxon>
        <taxon>Dehalococcoidia</taxon>
        <taxon>Dehalococcoidales</taxon>
        <taxon>Dehalococcoidaceae</taxon>
        <taxon>Dehalogenimonas</taxon>
    </lineage>
</organism>
<dbReference type="InterPro" id="IPR011006">
    <property type="entry name" value="CheY-like_superfamily"/>
</dbReference>
<dbReference type="AlphaFoldDB" id="A0A2P5P5L4"/>
<name>A0A2P5P5L4_9CHLR</name>